<feature type="non-terminal residue" evidence="3">
    <location>
        <position position="419"/>
    </location>
</feature>
<dbReference type="OrthoDB" id="914038at2759"/>
<accession>A0A9N7RA40</accession>
<evidence type="ECO:0000313" key="3">
    <source>
        <dbReference type="EMBL" id="CAA0820292.1"/>
    </source>
</evidence>
<comment type="caution">
    <text evidence="3">The sequence shown here is derived from an EMBL/GenBank/DDBJ whole genome shotgun (WGS) entry which is preliminary data.</text>
</comment>
<evidence type="ECO:0000313" key="4">
    <source>
        <dbReference type="Proteomes" id="UP001153555"/>
    </source>
</evidence>
<evidence type="ECO:0000259" key="2">
    <source>
        <dbReference type="Pfam" id="PF22936"/>
    </source>
</evidence>
<name>A0A9N7RA40_STRHE</name>
<dbReference type="PANTHER" id="PTHR47481">
    <property type="match status" value="1"/>
</dbReference>
<dbReference type="Pfam" id="PF14223">
    <property type="entry name" value="Retrotran_gag_2"/>
    <property type="match status" value="1"/>
</dbReference>
<dbReference type="AlphaFoldDB" id="A0A9N7RA40"/>
<keyword evidence="4" id="KW-1185">Reference proteome</keyword>
<feature type="domain" description="Retrovirus-related Pol polyprotein from transposon TNT 1-94-like beta-barrel" evidence="2">
    <location>
        <begin position="345"/>
        <end position="419"/>
    </location>
</feature>
<evidence type="ECO:0000256" key="1">
    <source>
        <dbReference type="SAM" id="MobiDB-lite"/>
    </source>
</evidence>
<dbReference type="Proteomes" id="UP001153555">
    <property type="component" value="Unassembled WGS sequence"/>
</dbReference>
<feature type="compositionally biased region" description="Low complexity" evidence="1">
    <location>
        <begin position="249"/>
        <end position="265"/>
    </location>
</feature>
<dbReference type="InterPro" id="IPR054722">
    <property type="entry name" value="PolX-like_BBD"/>
</dbReference>
<sequence>TPNPIASSTTSFIQPQHQLISIKLTDTNYLLWKQQTYSAIIGYGLENFIAADSHPPERFISTDGTTPPTLNPAYATWLRQDQLLLSWLLSSLSENLLIMMVGKNTSKDVWLSLEANFSGLSKARLMHHKLQLQTLKKGPSSMREFLGKVKACCDALGIAGEPVSDQNHILYILAGLGSEYNPAVVAVTSRVEPYSLNEVYAMLLSLESRLDIGAQSIVNPDGSLPSVNLSSTNPTAQKISPPFPTINTQRGSYSQRGRGRSNNYRGRGGRGYRNNNNNRPSCQLCGLNNHTAERCFHRYDSTYPAPTTMQAQTAQTHTLHQPLNSVPSHLNALVTSPDSSQDSLWFADSGASNHVTNELSNLNIASEYQGHNRLHVGNGSGLSISHIGNFKFSTPSHPTRQFLLKNLLHVPHITKNLLS</sequence>
<protein>
    <recommendedName>
        <fullName evidence="2">Retrovirus-related Pol polyprotein from transposon TNT 1-94-like beta-barrel domain-containing protein</fullName>
    </recommendedName>
</protein>
<reference evidence="3" key="1">
    <citation type="submission" date="2019-12" db="EMBL/GenBank/DDBJ databases">
        <authorList>
            <person name="Scholes J."/>
        </authorList>
    </citation>
    <scope>NUCLEOTIDE SEQUENCE</scope>
</reference>
<organism evidence="3 4">
    <name type="scientific">Striga hermonthica</name>
    <name type="common">Purple witchweed</name>
    <name type="synonym">Buchnera hermonthica</name>
    <dbReference type="NCBI Taxonomy" id="68872"/>
    <lineage>
        <taxon>Eukaryota</taxon>
        <taxon>Viridiplantae</taxon>
        <taxon>Streptophyta</taxon>
        <taxon>Embryophyta</taxon>
        <taxon>Tracheophyta</taxon>
        <taxon>Spermatophyta</taxon>
        <taxon>Magnoliopsida</taxon>
        <taxon>eudicotyledons</taxon>
        <taxon>Gunneridae</taxon>
        <taxon>Pentapetalae</taxon>
        <taxon>asterids</taxon>
        <taxon>lamiids</taxon>
        <taxon>Lamiales</taxon>
        <taxon>Orobanchaceae</taxon>
        <taxon>Buchnereae</taxon>
        <taxon>Striga</taxon>
    </lineage>
</organism>
<dbReference type="EMBL" id="CACSLK010020336">
    <property type="protein sequence ID" value="CAA0820292.1"/>
    <property type="molecule type" value="Genomic_DNA"/>
</dbReference>
<feature type="non-terminal residue" evidence="3">
    <location>
        <position position="1"/>
    </location>
</feature>
<dbReference type="PANTHER" id="PTHR47481:SF31">
    <property type="entry name" value="OS01G0873500 PROTEIN"/>
    <property type="match status" value="1"/>
</dbReference>
<gene>
    <name evidence="3" type="ORF">SHERM_01530</name>
</gene>
<dbReference type="Pfam" id="PF22936">
    <property type="entry name" value="Pol_BBD"/>
    <property type="match status" value="1"/>
</dbReference>
<feature type="region of interest" description="Disordered" evidence="1">
    <location>
        <begin position="231"/>
        <end position="278"/>
    </location>
</feature>
<proteinExistence type="predicted"/>